<keyword evidence="2" id="KW-0812">Transmembrane</keyword>
<evidence type="ECO:0000256" key="1">
    <source>
        <dbReference type="ARBA" id="ARBA00004127"/>
    </source>
</evidence>
<dbReference type="InterPro" id="IPR010652">
    <property type="entry name" value="DUF1232"/>
</dbReference>
<evidence type="ECO:0000313" key="6">
    <source>
        <dbReference type="EMBL" id="MCA9756446.1"/>
    </source>
</evidence>
<keyword evidence="4" id="KW-0472">Membrane</keyword>
<comment type="caution">
    <text evidence="6">The sequence shown here is derived from an EMBL/GenBank/DDBJ whole genome shotgun (WGS) entry which is preliminary data.</text>
</comment>
<organism evidence="6 7">
    <name type="scientific">Eiseniibacteriota bacterium</name>
    <dbReference type="NCBI Taxonomy" id="2212470"/>
    <lineage>
        <taxon>Bacteria</taxon>
        <taxon>Candidatus Eiseniibacteriota</taxon>
    </lineage>
</organism>
<accession>A0A956NCF6</accession>
<name>A0A956NCF6_UNCEI</name>
<dbReference type="EMBL" id="JAGQHS010000053">
    <property type="protein sequence ID" value="MCA9756446.1"/>
    <property type="molecule type" value="Genomic_DNA"/>
</dbReference>
<reference evidence="6" key="2">
    <citation type="journal article" date="2021" name="Microbiome">
        <title>Successional dynamics and alternative stable states in a saline activated sludge microbial community over 9 years.</title>
        <authorList>
            <person name="Wang Y."/>
            <person name="Ye J."/>
            <person name="Ju F."/>
            <person name="Liu L."/>
            <person name="Boyd J.A."/>
            <person name="Deng Y."/>
            <person name="Parks D.H."/>
            <person name="Jiang X."/>
            <person name="Yin X."/>
            <person name="Woodcroft B.J."/>
            <person name="Tyson G.W."/>
            <person name="Hugenholtz P."/>
            <person name="Polz M.F."/>
            <person name="Zhang T."/>
        </authorList>
    </citation>
    <scope>NUCLEOTIDE SEQUENCE</scope>
    <source>
        <strain evidence="6">HKST-UBA02</strain>
    </source>
</reference>
<comment type="subcellular location">
    <subcellularLocation>
        <location evidence="1">Endomembrane system</location>
        <topology evidence="1">Multi-pass membrane protein</topology>
    </subcellularLocation>
</comment>
<dbReference type="Proteomes" id="UP000739538">
    <property type="component" value="Unassembled WGS sequence"/>
</dbReference>
<evidence type="ECO:0000256" key="3">
    <source>
        <dbReference type="ARBA" id="ARBA00022989"/>
    </source>
</evidence>
<evidence type="ECO:0000259" key="5">
    <source>
        <dbReference type="Pfam" id="PF06803"/>
    </source>
</evidence>
<feature type="domain" description="DUF1232" evidence="5">
    <location>
        <begin position="36"/>
        <end position="71"/>
    </location>
</feature>
<evidence type="ECO:0000256" key="2">
    <source>
        <dbReference type="ARBA" id="ARBA00022692"/>
    </source>
</evidence>
<evidence type="ECO:0000313" key="7">
    <source>
        <dbReference type="Proteomes" id="UP000739538"/>
    </source>
</evidence>
<proteinExistence type="predicted"/>
<dbReference type="AlphaFoldDB" id="A0A956NCF6"/>
<sequence>MNEKVRSRLAGLRFAVRRKVRLGRAVLEHERTPRAAKWLLGAALAYLAMPFDLVPDWIPVLGQLDDVVIVGLLVWLAWRLVPGDVIAECQIDRETA</sequence>
<reference evidence="6" key="1">
    <citation type="submission" date="2020-04" db="EMBL/GenBank/DDBJ databases">
        <authorList>
            <person name="Zhang T."/>
        </authorList>
    </citation>
    <scope>NUCLEOTIDE SEQUENCE</scope>
    <source>
        <strain evidence="6">HKST-UBA02</strain>
    </source>
</reference>
<dbReference type="Pfam" id="PF06803">
    <property type="entry name" value="DUF1232"/>
    <property type="match status" value="1"/>
</dbReference>
<protein>
    <submittedName>
        <fullName evidence="6">DUF1232 domain-containing protein</fullName>
    </submittedName>
</protein>
<keyword evidence="3" id="KW-1133">Transmembrane helix</keyword>
<gene>
    <name evidence="6" type="ORF">KDA27_11645</name>
</gene>
<dbReference type="GO" id="GO:0012505">
    <property type="term" value="C:endomembrane system"/>
    <property type="evidence" value="ECO:0007669"/>
    <property type="project" value="UniProtKB-SubCell"/>
</dbReference>
<evidence type="ECO:0000256" key="4">
    <source>
        <dbReference type="ARBA" id="ARBA00023136"/>
    </source>
</evidence>